<evidence type="ECO:0000313" key="7">
    <source>
        <dbReference type="Proteomes" id="UP000055136"/>
    </source>
</evidence>
<feature type="binding site" description="distal binding residue" evidence="5">
    <location>
        <position position="73"/>
    </location>
    <ligand>
        <name>heme</name>
        <dbReference type="ChEBI" id="CHEBI:30413"/>
    </ligand>
    <ligandPart>
        <name>Fe</name>
        <dbReference type="ChEBI" id="CHEBI:18248"/>
    </ligandPart>
</feature>
<dbReference type="Pfam" id="PF01152">
    <property type="entry name" value="Bac_globin"/>
    <property type="match status" value="1"/>
</dbReference>
<sequence length="143" mass="16758">MAENPTLFAALGGLPTLQRVHKTFYDKVYAHPWLGRFFEGHNQASIEARQTQFMAEKMGGDTPYSGKDMRMAHRQMYITPELFELRHQLLRQAIQEAGVPHDLARRWLKIDAAFYRHIVKGSIESFYAYTWTYETRLIVPKPR</sequence>
<dbReference type="InterPro" id="IPR012292">
    <property type="entry name" value="Globin/Proto"/>
</dbReference>
<evidence type="ECO:0000313" key="6">
    <source>
        <dbReference type="EMBL" id="ALP51974.1"/>
    </source>
</evidence>
<proteinExistence type="predicted"/>
<keyword evidence="4 5" id="KW-0408">Iron</keyword>
<protein>
    <submittedName>
        <fullName evidence="6">Globin</fullName>
    </submittedName>
</protein>
<reference evidence="6" key="1">
    <citation type="submission" date="2015-10" db="EMBL/GenBank/DDBJ databases">
        <title>Description of Candidatus Tenderia electrophaga gen. nov, sp. nov., an Uncultivated Electroautotroph from a Biocathode Enrichment.</title>
        <authorList>
            <person name="Eddie B.J."/>
            <person name="Malanoski A.P."/>
            <person name="Wang Z."/>
            <person name="Hall R.J."/>
            <person name="Oh S.D."/>
            <person name="Heiner C."/>
            <person name="Lin B."/>
            <person name="Strycharz-Glaven S.M."/>
        </authorList>
    </citation>
    <scope>NUCLEOTIDE SEQUENCE [LARGE SCALE GENOMIC DNA]</scope>
    <source>
        <strain evidence="6">NRL1</strain>
    </source>
</reference>
<dbReference type="SUPFAM" id="SSF46458">
    <property type="entry name" value="Globin-like"/>
    <property type="match status" value="1"/>
</dbReference>
<evidence type="ECO:0000256" key="1">
    <source>
        <dbReference type="ARBA" id="ARBA00022448"/>
    </source>
</evidence>
<keyword evidence="7" id="KW-1185">Reference proteome</keyword>
<evidence type="ECO:0000256" key="4">
    <source>
        <dbReference type="ARBA" id="ARBA00023004"/>
    </source>
</evidence>
<dbReference type="InterPro" id="IPR001486">
    <property type="entry name" value="Hemoglobin_trunc"/>
</dbReference>
<keyword evidence="1" id="KW-0813">Transport</keyword>
<dbReference type="GO" id="GO:0020037">
    <property type="term" value="F:heme binding"/>
    <property type="evidence" value="ECO:0007669"/>
    <property type="project" value="InterPro"/>
</dbReference>
<organism evidence="6 7">
    <name type="scientific">Candidatus Tenderia electrophaga</name>
    <dbReference type="NCBI Taxonomy" id="1748243"/>
    <lineage>
        <taxon>Bacteria</taxon>
        <taxon>Pseudomonadati</taxon>
        <taxon>Pseudomonadota</taxon>
        <taxon>Gammaproteobacteria</taxon>
        <taxon>Candidatus Tenderiales</taxon>
        <taxon>Candidatus Tenderiaceae</taxon>
        <taxon>Candidatus Tenderia</taxon>
    </lineage>
</organism>
<dbReference type="AlphaFoldDB" id="A0A0S2TA14"/>
<dbReference type="Gene3D" id="1.10.490.10">
    <property type="entry name" value="Globins"/>
    <property type="match status" value="1"/>
</dbReference>
<keyword evidence="3 5" id="KW-0479">Metal-binding</keyword>
<dbReference type="STRING" id="1748243.Tel_01810"/>
<dbReference type="Proteomes" id="UP000055136">
    <property type="component" value="Chromosome"/>
</dbReference>
<evidence type="ECO:0000256" key="5">
    <source>
        <dbReference type="PIRSR" id="PIRSR601486-1"/>
    </source>
</evidence>
<accession>A0A0S2TA14</accession>
<keyword evidence="2 5" id="KW-0349">Heme</keyword>
<dbReference type="CDD" id="cd00454">
    <property type="entry name" value="TrHb1_N"/>
    <property type="match status" value="1"/>
</dbReference>
<dbReference type="GO" id="GO:0019825">
    <property type="term" value="F:oxygen binding"/>
    <property type="evidence" value="ECO:0007669"/>
    <property type="project" value="InterPro"/>
</dbReference>
<dbReference type="InterPro" id="IPR009050">
    <property type="entry name" value="Globin-like_sf"/>
</dbReference>
<evidence type="ECO:0000256" key="2">
    <source>
        <dbReference type="ARBA" id="ARBA00022617"/>
    </source>
</evidence>
<dbReference type="KEGG" id="tee:Tel_01810"/>
<evidence type="ECO:0000256" key="3">
    <source>
        <dbReference type="ARBA" id="ARBA00022723"/>
    </source>
</evidence>
<dbReference type="GO" id="GO:0046872">
    <property type="term" value="F:metal ion binding"/>
    <property type="evidence" value="ECO:0007669"/>
    <property type="project" value="UniProtKB-KW"/>
</dbReference>
<name>A0A0S2TA14_9GAMM</name>
<dbReference type="EMBL" id="CP013099">
    <property type="protein sequence ID" value="ALP51974.1"/>
    <property type="molecule type" value="Genomic_DNA"/>
</dbReference>
<gene>
    <name evidence="6" type="ORF">Tel_01810</name>
</gene>